<name>A0ABD2Y2J5_9GENT</name>
<organism evidence="2 3">
    <name type="scientific">Cinchona calisaya</name>
    <dbReference type="NCBI Taxonomy" id="153742"/>
    <lineage>
        <taxon>Eukaryota</taxon>
        <taxon>Viridiplantae</taxon>
        <taxon>Streptophyta</taxon>
        <taxon>Embryophyta</taxon>
        <taxon>Tracheophyta</taxon>
        <taxon>Spermatophyta</taxon>
        <taxon>Magnoliopsida</taxon>
        <taxon>eudicotyledons</taxon>
        <taxon>Gunneridae</taxon>
        <taxon>Pentapetalae</taxon>
        <taxon>asterids</taxon>
        <taxon>lamiids</taxon>
        <taxon>Gentianales</taxon>
        <taxon>Rubiaceae</taxon>
        <taxon>Cinchonoideae</taxon>
        <taxon>Cinchoneae</taxon>
        <taxon>Cinchona</taxon>
    </lineage>
</organism>
<protein>
    <submittedName>
        <fullName evidence="2">Uncharacterized protein</fullName>
    </submittedName>
</protein>
<dbReference type="EMBL" id="JBJUIK010000015">
    <property type="protein sequence ID" value="KAL3501771.1"/>
    <property type="molecule type" value="Genomic_DNA"/>
</dbReference>
<keyword evidence="3" id="KW-1185">Reference proteome</keyword>
<reference evidence="2 3" key="1">
    <citation type="submission" date="2024-11" db="EMBL/GenBank/DDBJ databases">
        <title>A near-complete genome assembly of Cinchona calisaya.</title>
        <authorList>
            <person name="Lian D.C."/>
            <person name="Zhao X.W."/>
            <person name="Wei L."/>
        </authorList>
    </citation>
    <scope>NUCLEOTIDE SEQUENCE [LARGE SCALE GENOMIC DNA]</scope>
    <source>
        <tissue evidence="2">Nenye</tissue>
    </source>
</reference>
<proteinExistence type="predicted"/>
<evidence type="ECO:0000313" key="2">
    <source>
        <dbReference type="EMBL" id="KAL3501771.1"/>
    </source>
</evidence>
<feature type="region of interest" description="Disordered" evidence="1">
    <location>
        <begin position="18"/>
        <end position="50"/>
    </location>
</feature>
<sequence>MTPLHTVHAFGSGFIYDHGAGPSHTAGPSSEAETSHGAKPSHGAGSCHSNQPTPFYLSILDFDINTPIFSDENDDNEGYQDGMDTEQHYDQHAQYTMIL</sequence>
<comment type="caution">
    <text evidence="2">The sequence shown here is derived from an EMBL/GenBank/DDBJ whole genome shotgun (WGS) entry which is preliminary data.</text>
</comment>
<dbReference type="AlphaFoldDB" id="A0ABD2Y2J5"/>
<gene>
    <name evidence="2" type="ORF">ACH5RR_036220</name>
</gene>
<accession>A0ABD2Y2J5</accession>
<evidence type="ECO:0000313" key="3">
    <source>
        <dbReference type="Proteomes" id="UP001630127"/>
    </source>
</evidence>
<dbReference type="Proteomes" id="UP001630127">
    <property type="component" value="Unassembled WGS sequence"/>
</dbReference>
<evidence type="ECO:0000256" key="1">
    <source>
        <dbReference type="SAM" id="MobiDB-lite"/>
    </source>
</evidence>